<evidence type="ECO:0000256" key="4">
    <source>
        <dbReference type="ARBA" id="ARBA00022448"/>
    </source>
</evidence>
<evidence type="ECO:0000256" key="14">
    <source>
        <dbReference type="ARBA" id="ARBA00033245"/>
    </source>
</evidence>
<keyword evidence="9 18" id="KW-0472">Membrane</keyword>
<dbReference type="KEGG" id="bsol:FSW04_03810"/>
<dbReference type="InterPro" id="IPR028055">
    <property type="entry name" value="YidC/Oxa/ALB_C"/>
</dbReference>
<feature type="transmembrane region" description="Helical" evidence="18">
    <location>
        <begin position="96"/>
        <end position="117"/>
    </location>
</feature>
<evidence type="ECO:0000256" key="12">
    <source>
        <dbReference type="ARBA" id="ARBA00026028"/>
    </source>
</evidence>
<proteinExistence type="inferred from homology"/>
<dbReference type="AlphaFoldDB" id="A0A5B8U193"/>
<keyword evidence="5" id="KW-1003">Cell membrane</keyword>
<evidence type="ECO:0000256" key="16">
    <source>
        <dbReference type="RuleBase" id="RU003945"/>
    </source>
</evidence>
<feature type="domain" description="Membrane insertase YidC/Oxa/ALB C-terminal" evidence="19">
    <location>
        <begin position="31"/>
        <end position="234"/>
    </location>
</feature>
<evidence type="ECO:0000313" key="20">
    <source>
        <dbReference type="EMBL" id="QEC46793.1"/>
    </source>
</evidence>
<evidence type="ECO:0000256" key="10">
    <source>
        <dbReference type="ARBA" id="ARBA00023186"/>
    </source>
</evidence>
<keyword evidence="4" id="KW-0813">Transport</keyword>
<dbReference type="OrthoDB" id="9780552at2"/>
<evidence type="ECO:0000259" key="19">
    <source>
        <dbReference type="Pfam" id="PF02096"/>
    </source>
</evidence>
<evidence type="ECO:0000256" key="8">
    <source>
        <dbReference type="ARBA" id="ARBA00022989"/>
    </source>
</evidence>
<keyword evidence="10" id="KW-0143">Chaperone</keyword>
<evidence type="ECO:0000256" key="2">
    <source>
        <dbReference type="ARBA" id="ARBA00010527"/>
    </source>
</evidence>
<dbReference type="GO" id="GO:0005886">
    <property type="term" value="C:plasma membrane"/>
    <property type="evidence" value="ECO:0007669"/>
    <property type="project" value="UniProtKB-SubCell"/>
</dbReference>
<dbReference type="GO" id="GO:0032977">
    <property type="term" value="F:membrane insertase activity"/>
    <property type="evidence" value="ECO:0007669"/>
    <property type="project" value="InterPro"/>
</dbReference>
<evidence type="ECO:0000256" key="9">
    <source>
        <dbReference type="ARBA" id="ARBA00023136"/>
    </source>
</evidence>
<reference evidence="20 21" key="1">
    <citation type="journal article" date="2018" name="J. Microbiol.">
        <title>Baekduia soli gen. nov., sp. nov., a novel bacterium isolated from the soil of Baekdu Mountain and proposal of a novel family name, Baekduiaceae fam. nov.</title>
        <authorList>
            <person name="An D.S."/>
            <person name="Siddiqi M.Z."/>
            <person name="Kim K.H."/>
            <person name="Yu H.S."/>
            <person name="Im W.T."/>
        </authorList>
    </citation>
    <scope>NUCLEOTIDE SEQUENCE [LARGE SCALE GENOMIC DNA]</scope>
    <source>
        <strain evidence="20 21">BR7-21</strain>
    </source>
</reference>
<evidence type="ECO:0000256" key="11">
    <source>
        <dbReference type="ARBA" id="ARBA00025034"/>
    </source>
</evidence>
<dbReference type="CDD" id="cd20070">
    <property type="entry name" value="5TM_YidC_Alb3"/>
    <property type="match status" value="1"/>
</dbReference>
<evidence type="ECO:0000256" key="17">
    <source>
        <dbReference type="SAM" id="MobiDB-lite"/>
    </source>
</evidence>
<comment type="function">
    <text evidence="11">Required for the insertion and/or proper folding and/or complex formation of integral membrane proteins into the membrane. Involved in integration of membrane proteins that insert both dependently and independently of the Sec translocase complex, as well as at least some lipoproteins. Aids folding of multispanning membrane proteins.</text>
</comment>
<feature type="transmembrane region" description="Helical" evidence="18">
    <location>
        <begin position="195"/>
        <end position="220"/>
    </location>
</feature>
<evidence type="ECO:0000256" key="3">
    <source>
        <dbReference type="ARBA" id="ARBA00015325"/>
    </source>
</evidence>
<feature type="transmembrane region" description="Helical" evidence="18">
    <location>
        <begin position="31"/>
        <end position="51"/>
    </location>
</feature>
<dbReference type="EMBL" id="CP042430">
    <property type="protein sequence ID" value="QEC46793.1"/>
    <property type="molecule type" value="Genomic_DNA"/>
</dbReference>
<dbReference type="InterPro" id="IPR001708">
    <property type="entry name" value="YidC/ALB3/OXA1/COX18"/>
</dbReference>
<feature type="compositionally biased region" description="Basic residues" evidence="17">
    <location>
        <begin position="315"/>
        <end position="326"/>
    </location>
</feature>
<evidence type="ECO:0000256" key="15">
    <source>
        <dbReference type="ARBA" id="ARBA00033342"/>
    </source>
</evidence>
<comment type="similarity">
    <text evidence="2">Belongs to the OXA1/ALB3/YidC family. Type 1 subfamily.</text>
</comment>
<comment type="subcellular location">
    <subcellularLocation>
        <location evidence="1">Cell membrane</location>
        <topology evidence="1">Multi-pass membrane protein</topology>
    </subcellularLocation>
    <subcellularLocation>
        <location evidence="16">Membrane</location>
        <topology evidence="16">Multi-pass membrane protein</topology>
    </subcellularLocation>
</comment>
<organism evidence="20 21">
    <name type="scientific">Baekduia soli</name>
    <dbReference type="NCBI Taxonomy" id="496014"/>
    <lineage>
        <taxon>Bacteria</taxon>
        <taxon>Bacillati</taxon>
        <taxon>Actinomycetota</taxon>
        <taxon>Thermoleophilia</taxon>
        <taxon>Solirubrobacterales</taxon>
        <taxon>Baekduiaceae</taxon>
        <taxon>Baekduia</taxon>
    </lineage>
</organism>
<keyword evidence="8 18" id="KW-1133">Transmembrane helix</keyword>
<dbReference type="PANTHER" id="PTHR12428">
    <property type="entry name" value="OXA1"/>
    <property type="match status" value="1"/>
</dbReference>
<protein>
    <recommendedName>
        <fullName evidence="3">Membrane protein insertase YidC</fullName>
    </recommendedName>
    <alternativeName>
        <fullName evidence="15">Foldase YidC</fullName>
    </alternativeName>
    <alternativeName>
        <fullName evidence="14">Membrane integrase YidC</fullName>
    </alternativeName>
    <alternativeName>
        <fullName evidence="13">Membrane protein YidC</fullName>
    </alternativeName>
</protein>
<feature type="compositionally biased region" description="Basic and acidic residues" evidence="17">
    <location>
        <begin position="291"/>
        <end position="306"/>
    </location>
</feature>
<feature type="region of interest" description="Disordered" evidence="17">
    <location>
        <begin position="287"/>
        <end position="326"/>
    </location>
</feature>
<dbReference type="InterPro" id="IPR047196">
    <property type="entry name" value="YidC_ALB_C"/>
</dbReference>
<evidence type="ECO:0000256" key="5">
    <source>
        <dbReference type="ARBA" id="ARBA00022475"/>
    </source>
</evidence>
<name>A0A5B8U193_9ACTN</name>
<evidence type="ECO:0000313" key="21">
    <source>
        <dbReference type="Proteomes" id="UP000321805"/>
    </source>
</evidence>
<comment type="subunit">
    <text evidence="12">Interacts with the Sec translocase complex via SecD. Specifically interacts with transmembrane segments of nascent integral membrane proteins during membrane integration.</text>
</comment>
<gene>
    <name evidence="20" type="ORF">FSW04_03810</name>
</gene>
<sequence>MVFITANILQPLVDVFESILRFFHESIGASWGLSIIMLTIVVRAALLPLAVKQFRSMQGLQRIAPQLKELQAKYKDDKQRLQQETMKFYQENKVNPFASCLPLVAQLPVFLSLFYMLRKDLRIDICPEINIVNGHHLSNPKPCGPTGESQFWFIHDITDKATGTVLIALLVLYVGTQLVSSLLMMTATADQNQKIIMLVMPFLFVGFVFRFPAGLIMYWITTNFWTIGQQQFLRRVIGKGETPASMAAAHAAAAAAGGGSVAAGGGGASSSGTGGSGGLFGRIAGAQANAAKERKSAAKAPEETRVTKAPPPPPKQRKRKRSGRRR</sequence>
<accession>A0A5B8U193</accession>
<dbReference type="RefSeq" id="WP_146916423.1">
    <property type="nucleotide sequence ID" value="NZ_CP042430.1"/>
</dbReference>
<keyword evidence="21" id="KW-1185">Reference proteome</keyword>
<dbReference type="PANTHER" id="PTHR12428:SF65">
    <property type="entry name" value="CYTOCHROME C OXIDASE ASSEMBLY PROTEIN COX18, MITOCHONDRIAL"/>
    <property type="match status" value="1"/>
</dbReference>
<evidence type="ECO:0000256" key="18">
    <source>
        <dbReference type="SAM" id="Phobius"/>
    </source>
</evidence>
<dbReference type="NCBIfam" id="TIGR03592">
    <property type="entry name" value="yidC_oxa1_cterm"/>
    <property type="match status" value="1"/>
</dbReference>
<keyword evidence="7" id="KW-0653">Protein transport</keyword>
<dbReference type="GO" id="GO:0015031">
    <property type="term" value="P:protein transport"/>
    <property type="evidence" value="ECO:0007669"/>
    <property type="project" value="UniProtKB-KW"/>
</dbReference>
<dbReference type="Proteomes" id="UP000321805">
    <property type="component" value="Chromosome"/>
</dbReference>
<keyword evidence="6 16" id="KW-0812">Transmembrane</keyword>
<evidence type="ECO:0000256" key="13">
    <source>
        <dbReference type="ARBA" id="ARBA00031538"/>
    </source>
</evidence>
<evidence type="ECO:0000256" key="6">
    <source>
        <dbReference type="ARBA" id="ARBA00022692"/>
    </source>
</evidence>
<evidence type="ECO:0000256" key="7">
    <source>
        <dbReference type="ARBA" id="ARBA00022927"/>
    </source>
</evidence>
<dbReference type="Pfam" id="PF02096">
    <property type="entry name" value="60KD_IMP"/>
    <property type="match status" value="1"/>
</dbReference>
<dbReference type="GO" id="GO:0051205">
    <property type="term" value="P:protein insertion into membrane"/>
    <property type="evidence" value="ECO:0007669"/>
    <property type="project" value="TreeGrafter"/>
</dbReference>
<feature type="transmembrane region" description="Helical" evidence="18">
    <location>
        <begin position="161"/>
        <end position="183"/>
    </location>
</feature>
<evidence type="ECO:0000256" key="1">
    <source>
        <dbReference type="ARBA" id="ARBA00004651"/>
    </source>
</evidence>